<evidence type="ECO:0000313" key="6">
    <source>
        <dbReference type="EMBL" id="SHJ66671.1"/>
    </source>
</evidence>
<dbReference type="PRINTS" id="PR00455">
    <property type="entry name" value="HTHTETR"/>
</dbReference>
<accession>A0A1M6L635</accession>
<evidence type="ECO:0000313" key="7">
    <source>
        <dbReference type="Proteomes" id="UP000184016"/>
    </source>
</evidence>
<dbReference type="Gene3D" id="1.10.357.10">
    <property type="entry name" value="Tetracycline Repressor, domain 2"/>
    <property type="match status" value="1"/>
</dbReference>
<dbReference type="OrthoDB" id="9814200at2"/>
<dbReference type="GO" id="GO:0000976">
    <property type="term" value="F:transcription cis-regulatory region binding"/>
    <property type="evidence" value="ECO:0007669"/>
    <property type="project" value="TreeGrafter"/>
</dbReference>
<feature type="DNA-binding region" description="H-T-H motif" evidence="4">
    <location>
        <begin position="41"/>
        <end position="60"/>
    </location>
</feature>
<feature type="domain" description="HTH tetR-type" evidence="5">
    <location>
        <begin position="18"/>
        <end position="78"/>
    </location>
</feature>
<dbReference type="PANTHER" id="PTHR30055:SF234">
    <property type="entry name" value="HTH-TYPE TRANSCRIPTIONAL REGULATOR BETI"/>
    <property type="match status" value="1"/>
</dbReference>
<dbReference type="SUPFAM" id="SSF46689">
    <property type="entry name" value="Homeodomain-like"/>
    <property type="match status" value="1"/>
</dbReference>
<dbReference type="STRING" id="1830138.SAMN05443507_102111"/>
<evidence type="ECO:0000256" key="2">
    <source>
        <dbReference type="ARBA" id="ARBA00023125"/>
    </source>
</evidence>
<keyword evidence="2 4" id="KW-0238">DNA-binding</keyword>
<gene>
    <name evidence="6" type="ORF">SAMN05443507_102111</name>
</gene>
<dbReference type="AlphaFoldDB" id="A0A1M6L635"/>
<proteinExistence type="predicted"/>
<dbReference type="EMBL" id="FRAF01000002">
    <property type="protein sequence ID" value="SHJ66671.1"/>
    <property type="molecule type" value="Genomic_DNA"/>
</dbReference>
<evidence type="ECO:0000256" key="4">
    <source>
        <dbReference type="PROSITE-ProRule" id="PRU00335"/>
    </source>
</evidence>
<evidence type="ECO:0000256" key="3">
    <source>
        <dbReference type="ARBA" id="ARBA00023163"/>
    </source>
</evidence>
<name>A0A1M6L635_9BACL</name>
<organism evidence="6 7">
    <name type="scientific">Alicyclobacillus tolerans</name>
    <dbReference type="NCBI Taxonomy" id="90970"/>
    <lineage>
        <taxon>Bacteria</taxon>
        <taxon>Bacillati</taxon>
        <taxon>Bacillota</taxon>
        <taxon>Bacilli</taxon>
        <taxon>Bacillales</taxon>
        <taxon>Alicyclobacillaceae</taxon>
        <taxon>Alicyclobacillus</taxon>
    </lineage>
</organism>
<dbReference type="PROSITE" id="PS50977">
    <property type="entry name" value="HTH_TETR_2"/>
    <property type="match status" value="1"/>
</dbReference>
<keyword evidence="1" id="KW-0805">Transcription regulation</keyword>
<protein>
    <submittedName>
        <fullName evidence="6">Transcriptional regulator, TetR family</fullName>
    </submittedName>
</protein>
<dbReference type="GO" id="GO:0003700">
    <property type="term" value="F:DNA-binding transcription factor activity"/>
    <property type="evidence" value="ECO:0007669"/>
    <property type="project" value="TreeGrafter"/>
</dbReference>
<sequence>MENDADIHYVQPKTARGQRRVQKILNAAADLIVEEGLDTLTTNAVAKRAQTSIGSVYQFFPNKESILLALADQYRMDLNHILDESLERTLHSCNFSEQLDNLIEKIVLYEVHHLALGVIFQPYKGMATDLLFNEVMSRLVRLLTLWAPHMSREESHLHADICLRVMVALLPVTHDKSEIRMDGVRELKNILKNYLMPLLKN</sequence>
<dbReference type="PANTHER" id="PTHR30055">
    <property type="entry name" value="HTH-TYPE TRANSCRIPTIONAL REGULATOR RUTR"/>
    <property type="match status" value="1"/>
</dbReference>
<evidence type="ECO:0000256" key="1">
    <source>
        <dbReference type="ARBA" id="ARBA00023015"/>
    </source>
</evidence>
<dbReference type="Proteomes" id="UP000184016">
    <property type="component" value="Unassembled WGS sequence"/>
</dbReference>
<dbReference type="InterPro" id="IPR001647">
    <property type="entry name" value="HTH_TetR"/>
</dbReference>
<keyword evidence="7" id="KW-1185">Reference proteome</keyword>
<dbReference type="RefSeq" id="WP_072872864.1">
    <property type="nucleotide sequence ID" value="NZ_FRAF01000002.1"/>
</dbReference>
<keyword evidence="3" id="KW-0804">Transcription</keyword>
<dbReference type="InterPro" id="IPR050109">
    <property type="entry name" value="HTH-type_TetR-like_transc_reg"/>
</dbReference>
<dbReference type="Pfam" id="PF00440">
    <property type="entry name" value="TetR_N"/>
    <property type="match status" value="1"/>
</dbReference>
<reference evidence="7" key="1">
    <citation type="submission" date="2016-11" db="EMBL/GenBank/DDBJ databases">
        <authorList>
            <person name="Varghese N."/>
            <person name="Submissions S."/>
        </authorList>
    </citation>
    <scope>NUCLEOTIDE SEQUENCE [LARGE SCALE GENOMIC DNA]</scope>
    <source>
        <strain evidence="7">USBA-503</strain>
    </source>
</reference>
<evidence type="ECO:0000259" key="5">
    <source>
        <dbReference type="PROSITE" id="PS50977"/>
    </source>
</evidence>
<dbReference type="InterPro" id="IPR009057">
    <property type="entry name" value="Homeodomain-like_sf"/>
</dbReference>